<dbReference type="EMBL" id="JBHSDV010000002">
    <property type="protein sequence ID" value="MFC4387759.1"/>
    <property type="molecule type" value="Genomic_DNA"/>
</dbReference>
<comment type="caution">
    <text evidence="2">The sequence shown here is derived from an EMBL/GenBank/DDBJ whole genome shotgun (WGS) entry which is preliminary data.</text>
</comment>
<protein>
    <submittedName>
        <fullName evidence="2">Helix-turn-helix domain-containing protein</fullName>
    </submittedName>
</protein>
<dbReference type="Gene3D" id="1.10.260.40">
    <property type="entry name" value="lambda repressor-like DNA-binding domains"/>
    <property type="match status" value="1"/>
</dbReference>
<accession>A0ABV8VU73</accession>
<keyword evidence="3" id="KW-1185">Reference proteome</keyword>
<reference evidence="3" key="1">
    <citation type="journal article" date="2019" name="Int. J. Syst. Evol. Microbiol.">
        <title>The Global Catalogue of Microorganisms (GCM) 10K type strain sequencing project: providing services to taxonomists for standard genome sequencing and annotation.</title>
        <authorList>
            <consortium name="The Broad Institute Genomics Platform"/>
            <consortium name="The Broad Institute Genome Sequencing Center for Infectious Disease"/>
            <person name="Wu L."/>
            <person name="Ma J."/>
        </authorList>
    </citation>
    <scope>NUCLEOTIDE SEQUENCE [LARGE SCALE GENOMIC DNA]</scope>
    <source>
        <strain evidence="3">KACC 14058</strain>
    </source>
</reference>
<organism evidence="2 3">
    <name type="scientific">Gracilibacillus marinus</name>
    <dbReference type="NCBI Taxonomy" id="630535"/>
    <lineage>
        <taxon>Bacteria</taxon>
        <taxon>Bacillati</taxon>
        <taxon>Bacillota</taxon>
        <taxon>Bacilli</taxon>
        <taxon>Bacillales</taxon>
        <taxon>Bacillaceae</taxon>
        <taxon>Gracilibacillus</taxon>
    </lineage>
</organism>
<name>A0ABV8VU73_9BACI</name>
<sequence>MILQCNLKRILEERKLSMREFSRQSDITFETIRKLCDNRTRQYAKDTIEKVCTTLNIEVSDLLTLTDEDNKKEDAT</sequence>
<evidence type="ECO:0000313" key="3">
    <source>
        <dbReference type="Proteomes" id="UP001595880"/>
    </source>
</evidence>
<proteinExistence type="predicted"/>
<evidence type="ECO:0000259" key="1">
    <source>
        <dbReference type="PROSITE" id="PS50943"/>
    </source>
</evidence>
<dbReference type="InterPro" id="IPR010982">
    <property type="entry name" value="Lambda_DNA-bd_dom_sf"/>
</dbReference>
<dbReference type="Proteomes" id="UP001595880">
    <property type="component" value="Unassembled WGS sequence"/>
</dbReference>
<dbReference type="PROSITE" id="PS50943">
    <property type="entry name" value="HTH_CROC1"/>
    <property type="match status" value="1"/>
</dbReference>
<dbReference type="InterPro" id="IPR001387">
    <property type="entry name" value="Cro/C1-type_HTH"/>
</dbReference>
<gene>
    <name evidence="2" type="ORF">ACFOZ1_08015</name>
</gene>
<feature type="domain" description="HTH cro/C1-type" evidence="1">
    <location>
        <begin position="7"/>
        <end position="62"/>
    </location>
</feature>
<dbReference type="SMART" id="SM00530">
    <property type="entry name" value="HTH_XRE"/>
    <property type="match status" value="1"/>
</dbReference>
<dbReference type="Pfam" id="PF13443">
    <property type="entry name" value="HTH_26"/>
    <property type="match status" value="1"/>
</dbReference>
<evidence type="ECO:0000313" key="2">
    <source>
        <dbReference type="EMBL" id="MFC4387759.1"/>
    </source>
</evidence>
<dbReference type="SUPFAM" id="SSF47413">
    <property type="entry name" value="lambda repressor-like DNA-binding domains"/>
    <property type="match status" value="1"/>
</dbReference>
<dbReference type="RefSeq" id="WP_390198222.1">
    <property type="nucleotide sequence ID" value="NZ_JBHSDV010000002.1"/>
</dbReference>